<name>A0A0C3ALY6_SERVB</name>
<evidence type="ECO:0000313" key="3">
    <source>
        <dbReference type="Proteomes" id="UP000054097"/>
    </source>
</evidence>
<dbReference type="HOGENOM" id="CLU_478294_0_0_1"/>
<evidence type="ECO:0000256" key="1">
    <source>
        <dbReference type="SAM" id="MobiDB-lite"/>
    </source>
</evidence>
<dbReference type="STRING" id="933852.A0A0C3ALY6"/>
<feature type="compositionally biased region" description="Polar residues" evidence="1">
    <location>
        <begin position="31"/>
        <end position="41"/>
    </location>
</feature>
<dbReference type="AlphaFoldDB" id="A0A0C3ALY6"/>
<feature type="compositionally biased region" description="Basic and acidic residues" evidence="1">
    <location>
        <begin position="389"/>
        <end position="398"/>
    </location>
</feature>
<feature type="compositionally biased region" description="Polar residues" evidence="1">
    <location>
        <begin position="283"/>
        <end position="293"/>
    </location>
</feature>
<feature type="region of interest" description="Disordered" evidence="1">
    <location>
        <begin position="120"/>
        <end position="145"/>
    </location>
</feature>
<reference evidence="2 3" key="1">
    <citation type="submission" date="2014-04" db="EMBL/GenBank/DDBJ databases">
        <authorList>
            <consortium name="DOE Joint Genome Institute"/>
            <person name="Kuo A."/>
            <person name="Zuccaro A."/>
            <person name="Kohler A."/>
            <person name="Nagy L.G."/>
            <person name="Floudas D."/>
            <person name="Copeland A."/>
            <person name="Barry K.W."/>
            <person name="Cichocki N."/>
            <person name="Veneault-Fourrey C."/>
            <person name="LaButti K."/>
            <person name="Lindquist E.A."/>
            <person name="Lipzen A."/>
            <person name="Lundell T."/>
            <person name="Morin E."/>
            <person name="Murat C."/>
            <person name="Sun H."/>
            <person name="Tunlid A."/>
            <person name="Henrissat B."/>
            <person name="Grigoriev I.V."/>
            <person name="Hibbett D.S."/>
            <person name="Martin F."/>
            <person name="Nordberg H.P."/>
            <person name="Cantor M.N."/>
            <person name="Hua S.X."/>
        </authorList>
    </citation>
    <scope>NUCLEOTIDE SEQUENCE [LARGE SCALE GENOMIC DNA]</scope>
    <source>
        <strain evidence="2 3">MAFF 305830</strain>
    </source>
</reference>
<feature type="region of interest" description="Disordered" evidence="1">
    <location>
        <begin position="335"/>
        <end position="354"/>
    </location>
</feature>
<feature type="compositionally biased region" description="Low complexity" evidence="1">
    <location>
        <begin position="231"/>
        <end position="247"/>
    </location>
</feature>
<keyword evidence="3" id="KW-1185">Reference proteome</keyword>
<dbReference type="OrthoDB" id="3192905at2759"/>
<organism evidence="2 3">
    <name type="scientific">Serendipita vermifera MAFF 305830</name>
    <dbReference type="NCBI Taxonomy" id="933852"/>
    <lineage>
        <taxon>Eukaryota</taxon>
        <taxon>Fungi</taxon>
        <taxon>Dikarya</taxon>
        <taxon>Basidiomycota</taxon>
        <taxon>Agaricomycotina</taxon>
        <taxon>Agaricomycetes</taxon>
        <taxon>Sebacinales</taxon>
        <taxon>Serendipitaceae</taxon>
        <taxon>Serendipita</taxon>
    </lineage>
</organism>
<sequence>MDLPVKSSGIPPVPRRRRSKSLTGDELYNFRTPSKRSSVNSLVKAPDQTRERQPAPPVILPHLPILEGGWQTTPFSFESGIPIIIQRPVSDESQPLSGPLDTIGPHLTSVLTASPRSIRTLSGSEEEHDVSRLSPHHESGPAFLTPNPPTTEANIPTAPNSPAFPPLPTPAPSASTIPKFTAPPNFVQSPKPAVIRTVSRDRSSLDMTSRSGIPFDNNTNMYKSPSHRLSRQSSLSQRSSLNRRSLQAGPSNSISSSAFTKPSPPNVTFSTSSPRSPLIHSLSPRTPQSTTLSPAPLASIATVEDNNSSHNHEQLIVPRPESPPWKTVGSSVGITSPRMKGGGGGNTTNTPSSASWRTEVINSSAILIKSPPVTPFTSVHLRIDELPNETDSEHESVHHSSTTSTLAPIPPVPAIPGALGPSTEPLIAPITPDSSINHVSPRPQVLSPSPPRRHGIPTPPMNIDELPLSPEAIDEALAAAYMPWPTKEKEAAGILPVRKIVKRAERGEWEEKVTVDMIPRQSALWRLIRAQRRRVLGCSLGVMLTVCGSLDARTSRIVQVETPVWTSTRS</sequence>
<feature type="region of interest" description="Disordered" evidence="1">
    <location>
        <begin position="389"/>
        <end position="465"/>
    </location>
</feature>
<feature type="compositionally biased region" description="Polar residues" evidence="1">
    <location>
        <begin position="248"/>
        <end position="275"/>
    </location>
</feature>
<reference evidence="3" key="2">
    <citation type="submission" date="2015-01" db="EMBL/GenBank/DDBJ databases">
        <title>Evolutionary Origins and Diversification of the Mycorrhizal Mutualists.</title>
        <authorList>
            <consortium name="DOE Joint Genome Institute"/>
            <consortium name="Mycorrhizal Genomics Consortium"/>
            <person name="Kohler A."/>
            <person name="Kuo A."/>
            <person name="Nagy L.G."/>
            <person name="Floudas D."/>
            <person name="Copeland A."/>
            <person name="Barry K.W."/>
            <person name="Cichocki N."/>
            <person name="Veneault-Fourrey C."/>
            <person name="LaButti K."/>
            <person name="Lindquist E.A."/>
            <person name="Lipzen A."/>
            <person name="Lundell T."/>
            <person name="Morin E."/>
            <person name="Murat C."/>
            <person name="Riley R."/>
            <person name="Ohm R."/>
            <person name="Sun H."/>
            <person name="Tunlid A."/>
            <person name="Henrissat B."/>
            <person name="Grigoriev I.V."/>
            <person name="Hibbett D.S."/>
            <person name="Martin F."/>
        </authorList>
    </citation>
    <scope>NUCLEOTIDE SEQUENCE [LARGE SCALE GENOMIC DNA]</scope>
    <source>
        <strain evidence="3">MAFF 305830</strain>
    </source>
</reference>
<dbReference type="EMBL" id="KN824450">
    <property type="protein sequence ID" value="KIM20286.1"/>
    <property type="molecule type" value="Genomic_DNA"/>
</dbReference>
<gene>
    <name evidence="2" type="ORF">M408DRAFT_143277</name>
</gene>
<feature type="region of interest" description="Disordered" evidence="1">
    <location>
        <begin position="181"/>
        <end position="330"/>
    </location>
</feature>
<dbReference type="Proteomes" id="UP000054097">
    <property type="component" value="Unassembled WGS sequence"/>
</dbReference>
<feature type="region of interest" description="Disordered" evidence="1">
    <location>
        <begin position="1"/>
        <end position="56"/>
    </location>
</feature>
<proteinExistence type="predicted"/>
<feature type="compositionally biased region" description="Polar residues" evidence="1">
    <location>
        <begin position="205"/>
        <end position="223"/>
    </location>
</feature>
<feature type="compositionally biased region" description="Basic and acidic residues" evidence="1">
    <location>
        <begin position="129"/>
        <end position="139"/>
    </location>
</feature>
<protein>
    <submittedName>
        <fullName evidence="2">Uncharacterized protein</fullName>
    </submittedName>
</protein>
<accession>A0A0C3ALY6</accession>
<evidence type="ECO:0000313" key="2">
    <source>
        <dbReference type="EMBL" id="KIM20286.1"/>
    </source>
</evidence>